<protein>
    <recommendedName>
        <fullName evidence="2">ZP domain-containing protein</fullName>
    </recommendedName>
</protein>
<reference evidence="3 4" key="1">
    <citation type="journal article" date="2019" name="PLoS Biol.">
        <title>Sex chromosomes control vertical transmission of feminizing Wolbachia symbionts in an isopod.</title>
        <authorList>
            <person name="Becking T."/>
            <person name="Chebbi M.A."/>
            <person name="Giraud I."/>
            <person name="Moumen B."/>
            <person name="Laverre T."/>
            <person name="Caubet Y."/>
            <person name="Peccoud J."/>
            <person name="Gilbert C."/>
            <person name="Cordaux R."/>
        </authorList>
    </citation>
    <scope>NUCLEOTIDE SEQUENCE [LARGE SCALE GENOMIC DNA]</scope>
    <source>
        <strain evidence="3">ANa2</strain>
        <tissue evidence="3">Whole body excluding digestive tract and cuticle</tissue>
    </source>
</reference>
<dbReference type="InterPro" id="IPR042235">
    <property type="entry name" value="ZP-C_dom"/>
</dbReference>
<proteinExistence type="predicted"/>
<dbReference type="InterPro" id="IPR001507">
    <property type="entry name" value="ZP_dom"/>
</dbReference>
<dbReference type="Proteomes" id="UP000326759">
    <property type="component" value="Unassembled WGS sequence"/>
</dbReference>
<dbReference type="PANTHER" id="PTHR47327">
    <property type="entry name" value="FI18240P1-RELATED"/>
    <property type="match status" value="1"/>
</dbReference>
<dbReference type="OrthoDB" id="6407830at2759"/>
<dbReference type="PANTHER" id="PTHR47327:SF7">
    <property type="entry name" value="GH08941P"/>
    <property type="match status" value="1"/>
</dbReference>
<evidence type="ECO:0000313" key="4">
    <source>
        <dbReference type="Proteomes" id="UP000326759"/>
    </source>
</evidence>
<dbReference type="AlphaFoldDB" id="A0A5N5TG61"/>
<dbReference type="Gene3D" id="2.60.40.4100">
    <property type="entry name" value="Zona pellucida, ZP-C domain"/>
    <property type="match status" value="1"/>
</dbReference>
<dbReference type="EMBL" id="SEYY01001165">
    <property type="protein sequence ID" value="KAB7505636.1"/>
    <property type="molecule type" value="Genomic_DNA"/>
</dbReference>
<evidence type="ECO:0000256" key="1">
    <source>
        <dbReference type="ARBA" id="ARBA00023157"/>
    </source>
</evidence>
<keyword evidence="4" id="KW-1185">Reference proteome</keyword>
<dbReference type="GO" id="GO:0009653">
    <property type="term" value="P:anatomical structure morphogenesis"/>
    <property type="evidence" value="ECO:0007669"/>
    <property type="project" value="TreeGrafter"/>
</dbReference>
<feature type="domain" description="ZP" evidence="2">
    <location>
        <begin position="1"/>
        <end position="163"/>
    </location>
</feature>
<accession>A0A5N5TG61</accession>
<dbReference type="InterPro" id="IPR055355">
    <property type="entry name" value="ZP-C"/>
</dbReference>
<dbReference type="PROSITE" id="PS51034">
    <property type="entry name" value="ZP_2"/>
    <property type="match status" value="1"/>
</dbReference>
<evidence type="ECO:0000259" key="2">
    <source>
        <dbReference type="PROSITE" id="PS51034"/>
    </source>
</evidence>
<name>A0A5N5TG61_9CRUS</name>
<evidence type="ECO:0000313" key="3">
    <source>
        <dbReference type="EMBL" id="KAB7505636.1"/>
    </source>
</evidence>
<organism evidence="3 4">
    <name type="scientific">Armadillidium nasatum</name>
    <dbReference type="NCBI Taxonomy" id="96803"/>
    <lineage>
        <taxon>Eukaryota</taxon>
        <taxon>Metazoa</taxon>
        <taxon>Ecdysozoa</taxon>
        <taxon>Arthropoda</taxon>
        <taxon>Crustacea</taxon>
        <taxon>Multicrustacea</taxon>
        <taxon>Malacostraca</taxon>
        <taxon>Eumalacostraca</taxon>
        <taxon>Peracarida</taxon>
        <taxon>Isopoda</taxon>
        <taxon>Oniscidea</taxon>
        <taxon>Crinocheta</taxon>
        <taxon>Armadillidiidae</taxon>
        <taxon>Armadillidium</taxon>
    </lineage>
</organism>
<keyword evidence="1" id="KW-1015">Disulfide bond</keyword>
<dbReference type="InterPro" id="IPR052774">
    <property type="entry name" value="Celegans_DevNeuronal_Protein"/>
</dbReference>
<comment type="caution">
    <text evidence="3">The sequence shown here is derived from an EMBL/GenBank/DDBJ whole genome shotgun (WGS) entry which is preliminary data.</text>
</comment>
<gene>
    <name evidence="3" type="ORF">Anas_04691</name>
</gene>
<sequence>MFNFRMNHYFTTNWRSRTPRGFDTFTNYIEITSEVTGVAPIPELSVGVRQGGNLIGNQVTVSPGAPLSMEVYLDSESASIYGILVSYMMVTDTSDKNETIIFNGCTQDHYVFENFKTEDGDFLTAKFRAFKFPESNYLLFRGTVDVCLDKCQGIQCSNGDIGFGRQSIYEFGKRERVSSRSDSTMMHSDKDSAFGLSSRATQMEAEESNAIPPIVIVHRNSSSPIFTSYFLIGALILIQKILA</sequence>
<dbReference type="Pfam" id="PF00100">
    <property type="entry name" value="Zona_pellucida"/>
    <property type="match status" value="1"/>
</dbReference>